<dbReference type="RefSeq" id="WP_187684309.1">
    <property type="nucleotide sequence ID" value="NZ_AP023396.1"/>
</dbReference>
<feature type="compositionally biased region" description="Low complexity" evidence="1">
    <location>
        <begin position="10"/>
        <end position="33"/>
    </location>
</feature>
<dbReference type="SUPFAM" id="SSF52540">
    <property type="entry name" value="P-loop containing nucleoside triphosphate hydrolases"/>
    <property type="match status" value="1"/>
</dbReference>
<feature type="transmembrane region" description="Helical" evidence="2">
    <location>
        <begin position="155"/>
        <end position="177"/>
    </location>
</feature>
<dbReference type="GeneID" id="80349610"/>
<proteinExistence type="predicted"/>
<feature type="region of interest" description="Disordered" evidence="1">
    <location>
        <begin position="664"/>
        <end position="686"/>
    </location>
</feature>
<dbReference type="EMBL" id="AP023396">
    <property type="protein sequence ID" value="BCK57400.1"/>
    <property type="molecule type" value="Genomic_DNA"/>
</dbReference>
<sequence length="686" mass="73359">MTDNCQWLITPGDCHTTPTTPTTPDTAPAGPDGADAGMVFDPFAVHPEAPPGTPEPVRQVTDPVVAHVDGWHLPDISQAAHVAGTSLVCGLVVVAMLVMIVGVAAGWPLSPHRLRNFAIGALMLPVLSAVAGGSWSTPLSLFWTGACEVAAGDLAGLRLMLTLGVPVAALAGTYCWAKFVLKTNTVGLKSLGRTERVQDALAVKQFRAAARAAKLGAPHSAGSSIVLGTLADRATARPAGLWRELTTRHEQWLAVPHRDAKRHQLLFGTTGSGKTETIKKYGIGLFCYEYLAWQRWKDVPGMAVKHPKPQLVLITCKGGEDDRNLGLEMLAAMLALGIPREEIGFVVPGGDKLDIWSGMPARDLRAIVEELLSGGAEATTSEGEHFDGMRARIAALVVDAPIGPPRSSAEFLERLHPDKLKDIWGNAPDVVRQVDAMQEEKVPQIDDALIKCSNLFDQLKDHDGQVVFDGGKRIGELSMLFMTVPALDKDAARAQVGATLRMVMQHAGRTARDERRSVTVFLDEASALTTKKGSIGLEDITERGRSQGVALIFSGQSPESIAPDQWSLNRLLKACAGGVLLGYCENVGELCKHFGSVRSMLPSRHLIKGQRHGDEGQVSVGEKWLVDPDRVRRFDTGEFVYAKAGRAWFGHVVPLDTSKLSPLPGTPAAAQATTRTQVAGDAAATA</sequence>
<keyword evidence="2" id="KW-0472">Membrane</keyword>
<dbReference type="PANTHER" id="PTHR30121:SF6">
    <property type="entry name" value="SLR6007 PROTEIN"/>
    <property type="match status" value="1"/>
</dbReference>
<evidence type="ECO:0000313" key="3">
    <source>
        <dbReference type="EMBL" id="BCK57400.1"/>
    </source>
</evidence>
<accession>A0A7G1KQI1</accession>
<feature type="compositionally biased region" description="Low complexity" evidence="1">
    <location>
        <begin position="666"/>
        <end position="680"/>
    </location>
</feature>
<dbReference type="PANTHER" id="PTHR30121">
    <property type="entry name" value="UNCHARACTERIZED PROTEIN YJGR-RELATED"/>
    <property type="match status" value="1"/>
</dbReference>
<name>A0A7G1KQI1_9NOCA</name>
<protein>
    <recommendedName>
        <fullName evidence="5">TraD/TraG TraM recognition site domain-containing protein</fullName>
    </recommendedName>
</protein>
<evidence type="ECO:0000256" key="1">
    <source>
        <dbReference type="SAM" id="MobiDB-lite"/>
    </source>
</evidence>
<evidence type="ECO:0008006" key="5">
    <source>
        <dbReference type="Google" id="ProtNLM"/>
    </source>
</evidence>
<dbReference type="InterPro" id="IPR027417">
    <property type="entry name" value="P-loop_NTPase"/>
</dbReference>
<dbReference type="Gene3D" id="3.40.50.300">
    <property type="entry name" value="P-loop containing nucleotide triphosphate hydrolases"/>
    <property type="match status" value="1"/>
</dbReference>
<keyword evidence="2" id="KW-0812">Transmembrane</keyword>
<evidence type="ECO:0000256" key="2">
    <source>
        <dbReference type="SAM" id="Phobius"/>
    </source>
</evidence>
<reference evidence="3 4" key="1">
    <citation type="submission" date="2020-08" db="EMBL/GenBank/DDBJ databases">
        <title>Genome Sequencing of Nocardia wallacei strain FMUON74 and assembly.</title>
        <authorList>
            <person name="Toyokawa M."/>
            <person name="Uesaka K."/>
        </authorList>
    </citation>
    <scope>NUCLEOTIDE SEQUENCE [LARGE SCALE GENOMIC DNA]</scope>
    <source>
        <strain evidence="3 4">FMUON74</strain>
    </source>
</reference>
<keyword evidence="2" id="KW-1133">Transmembrane helix</keyword>
<evidence type="ECO:0000313" key="4">
    <source>
        <dbReference type="Proteomes" id="UP000516173"/>
    </source>
</evidence>
<dbReference type="KEGG" id="nwl:NWFMUON74_51720"/>
<dbReference type="InterPro" id="IPR051162">
    <property type="entry name" value="T4SS_component"/>
</dbReference>
<organism evidence="3 4">
    <name type="scientific">Nocardia wallacei</name>
    <dbReference type="NCBI Taxonomy" id="480035"/>
    <lineage>
        <taxon>Bacteria</taxon>
        <taxon>Bacillati</taxon>
        <taxon>Actinomycetota</taxon>
        <taxon>Actinomycetes</taxon>
        <taxon>Mycobacteriales</taxon>
        <taxon>Nocardiaceae</taxon>
        <taxon>Nocardia</taxon>
    </lineage>
</organism>
<keyword evidence="4" id="KW-1185">Reference proteome</keyword>
<dbReference type="Proteomes" id="UP000516173">
    <property type="component" value="Chromosome"/>
</dbReference>
<feature type="region of interest" description="Disordered" evidence="1">
    <location>
        <begin position="1"/>
        <end position="33"/>
    </location>
</feature>
<gene>
    <name evidence="3" type="ORF">NWFMUON74_51720</name>
</gene>
<feature type="transmembrane region" description="Helical" evidence="2">
    <location>
        <begin position="117"/>
        <end position="135"/>
    </location>
</feature>
<dbReference type="AlphaFoldDB" id="A0A7G1KQI1"/>
<feature type="transmembrane region" description="Helical" evidence="2">
    <location>
        <begin position="79"/>
        <end position="105"/>
    </location>
</feature>